<gene>
    <name evidence="1" type="ORF">B0H17DRAFT_1071862</name>
</gene>
<organism evidence="1 2">
    <name type="scientific">Mycena rosella</name>
    <name type="common">Pink bonnet</name>
    <name type="synonym">Agaricus rosellus</name>
    <dbReference type="NCBI Taxonomy" id="1033263"/>
    <lineage>
        <taxon>Eukaryota</taxon>
        <taxon>Fungi</taxon>
        <taxon>Dikarya</taxon>
        <taxon>Basidiomycota</taxon>
        <taxon>Agaricomycotina</taxon>
        <taxon>Agaricomycetes</taxon>
        <taxon>Agaricomycetidae</taxon>
        <taxon>Agaricales</taxon>
        <taxon>Marasmiineae</taxon>
        <taxon>Mycenaceae</taxon>
        <taxon>Mycena</taxon>
    </lineage>
</organism>
<evidence type="ECO:0000313" key="1">
    <source>
        <dbReference type="EMBL" id="KAJ7686523.1"/>
    </source>
</evidence>
<proteinExistence type="predicted"/>
<dbReference type="EMBL" id="JARKIE010000095">
    <property type="protein sequence ID" value="KAJ7686523.1"/>
    <property type="molecule type" value="Genomic_DNA"/>
</dbReference>
<protein>
    <recommendedName>
        <fullName evidence="3">F-box domain-containing protein</fullName>
    </recommendedName>
</protein>
<evidence type="ECO:0000313" key="2">
    <source>
        <dbReference type="Proteomes" id="UP001221757"/>
    </source>
</evidence>
<dbReference type="AlphaFoldDB" id="A0AAD7DBC7"/>
<dbReference type="Proteomes" id="UP001221757">
    <property type="component" value="Unassembled WGS sequence"/>
</dbReference>
<comment type="caution">
    <text evidence="1">The sequence shown here is derived from an EMBL/GenBank/DDBJ whole genome shotgun (WGS) entry which is preliminary data.</text>
</comment>
<name>A0AAD7DBC7_MYCRO</name>
<keyword evidence="2" id="KW-1185">Reference proteome</keyword>
<sequence length="335" mass="36440">MATLTVTQMQPSAHKSRARALSLALIAASRTAPLLDIPTELGLEILELGLTHTSFTTLSAVSKAFSALVSSILYRHVVLDSVEDVSLFYRTVQSKSPIFLETHIKTLAVTIEPWRFAPATHIELERIVAACTGLRALSLPRPGILAESLSHHRNLPSEVSFQSFDIPAPSGWGNAPIGPPGSTHSPAAQLSASLTHLRISEPGDAWHSPLSILEFFGPTPHLTHLALARRMDANADNDEVFVDEVSALLASRPRLRMLVVSVFPAQWPCYSFHPAPAASSTIWEALSSVAKADNRLILVAGGLDGRKDAVSWARRDFWACSQTEWKVIAEENLQL</sequence>
<accession>A0AAD7DBC7</accession>
<evidence type="ECO:0008006" key="3">
    <source>
        <dbReference type="Google" id="ProtNLM"/>
    </source>
</evidence>
<reference evidence="1" key="1">
    <citation type="submission" date="2023-03" db="EMBL/GenBank/DDBJ databases">
        <title>Massive genome expansion in bonnet fungi (Mycena s.s.) driven by repeated elements and novel gene families across ecological guilds.</title>
        <authorList>
            <consortium name="Lawrence Berkeley National Laboratory"/>
            <person name="Harder C.B."/>
            <person name="Miyauchi S."/>
            <person name="Viragh M."/>
            <person name="Kuo A."/>
            <person name="Thoen E."/>
            <person name="Andreopoulos B."/>
            <person name="Lu D."/>
            <person name="Skrede I."/>
            <person name="Drula E."/>
            <person name="Henrissat B."/>
            <person name="Morin E."/>
            <person name="Kohler A."/>
            <person name="Barry K."/>
            <person name="LaButti K."/>
            <person name="Morin E."/>
            <person name="Salamov A."/>
            <person name="Lipzen A."/>
            <person name="Mereny Z."/>
            <person name="Hegedus B."/>
            <person name="Baldrian P."/>
            <person name="Stursova M."/>
            <person name="Weitz H."/>
            <person name="Taylor A."/>
            <person name="Grigoriev I.V."/>
            <person name="Nagy L.G."/>
            <person name="Martin F."/>
            <person name="Kauserud H."/>
        </authorList>
    </citation>
    <scope>NUCLEOTIDE SEQUENCE</scope>
    <source>
        <strain evidence="1">CBHHK067</strain>
    </source>
</reference>